<evidence type="ECO:0000313" key="2">
    <source>
        <dbReference type="Proteomes" id="UP000786811"/>
    </source>
</evidence>
<accession>A0A8J2HBA2</accession>
<protein>
    <submittedName>
        <fullName evidence="1">Uncharacterized protein</fullName>
    </submittedName>
</protein>
<evidence type="ECO:0000313" key="1">
    <source>
        <dbReference type="EMBL" id="CAG5090893.1"/>
    </source>
</evidence>
<sequence length="489" mass="55384">MGESSSEGSMDEEEVIRNFDTEAKIIVRSEATPKKSSDRYLLVYNTYKKWREDNKNSLSSSEENNLIVYFEELKLKLKPPTLWSIWSMLKKTLNVNDDVNIGNFLNLKSLIKSNAKGYKPRKAFVLRWNQIIQFMKEASDQTFLVMKVILIFGICGCLRCDEITNITVQDVEDLNDKYLVSINENKNDYGGQFIIGRVTIEPLDDNLDFNLNYADFDDDFSIDTIESGLTGVAENGFTTASNNPILIPNTKPNETNANKKCLFVDKPAIKLKFQQQSDIQPTYVQHANVQSPNEQQSNVQPLMKKCYSFVSWMQNPVDINLGSKAGPVGGWVKNEISEICVLRQSQTWCRVLKIKIVSPGIKKLKRFGLRPSGIYIMPRYNKWNSRPTSITIPWGLPPTPFQLGFSSTQLCSGIIATGGPQQVRFGSFQGVPITGIVLHLSTEESDNESLDVLCRVFSDLLLRESLMTQLSSGFIPLFRFSLPKISLFR</sequence>
<dbReference type="SUPFAM" id="SSF56349">
    <property type="entry name" value="DNA breaking-rejoining enzymes"/>
    <property type="match status" value="1"/>
</dbReference>
<comment type="caution">
    <text evidence="1">The sequence shown here is derived from an EMBL/GenBank/DDBJ whole genome shotgun (WGS) entry which is preliminary data.</text>
</comment>
<name>A0A8J2HBA2_COTCN</name>
<dbReference type="GO" id="GO:0003677">
    <property type="term" value="F:DNA binding"/>
    <property type="evidence" value="ECO:0007669"/>
    <property type="project" value="InterPro"/>
</dbReference>
<dbReference type="OrthoDB" id="7699715at2759"/>
<dbReference type="EMBL" id="CAJNRD030001119">
    <property type="protein sequence ID" value="CAG5090893.1"/>
    <property type="molecule type" value="Genomic_DNA"/>
</dbReference>
<proteinExistence type="predicted"/>
<organism evidence="1 2">
    <name type="scientific">Cotesia congregata</name>
    <name type="common">Parasitoid wasp</name>
    <name type="synonym">Apanteles congregatus</name>
    <dbReference type="NCBI Taxonomy" id="51543"/>
    <lineage>
        <taxon>Eukaryota</taxon>
        <taxon>Metazoa</taxon>
        <taxon>Ecdysozoa</taxon>
        <taxon>Arthropoda</taxon>
        <taxon>Hexapoda</taxon>
        <taxon>Insecta</taxon>
        <taxon>Pterygota</taxon>
        <taxon>Neoptera</taxon>
        <taxon>Endopterygota</taxon>
        <taxon>Hymenoptera</taxon>
        <taxon>Apocrita</taxon>
        <taxon>Ichneumonoidea</taxon>
        <taxon>Braconidae</taxon>
        <taxon>Microgastrinae</taxon>
        <taxon>Cotesia</taxon>
    </lineage>
</organism>
<reference evidence="1" key="1">
    <citation type="submission" date="2021-04" db="EMBL/GenBank/DDBJ databases">
        <authorList>
            <person name="Chebbi M.A.C M."/>
        </authorList>
    </citation>
    <scope>NUCLEOTIDE SEQUENCE</scope>
</reference>
<dbReference type="Proteomes" id="UP000786811">
    <property type="component" value="Unassembled WGS sequence"/>
</dbReference>
<dbReference type="InterPro" id="IPR011010">
    <property type="entry name" value="DNA_brk_join_enz"/>
</dbReference>
<dbReference type="AlphaFoldDB" id="A0A8J2HBA2"/>
<keyword evidence="2" id="KW-1185">Reference proteome</keyword>
<gene>
    <name evidence="1" type="ORF">HICCMSTLAB_LOCUS5785</name>
</gene>